<keyword evidence="5" id="KW-1185">Reference proteome</keyword>
<protein>
    <recommendedName>
        <fullName evidence="6">SsrA-binding protein</fullName>
    </recommendedName>
</protein>
<dbReference type="EMBL" id="CAXHBF010000476">
    <property type="protein sequence ID" value="CAK9856309.1"/>
    <property type="molecule type" value="Genomic_DNA"/>
</dbReference>
<organism evidence="4 5">
    <name type="scientific">Sphagnum jensenii</name>
    <dbReference type="NCBI Taxonomy" id="128206"/>
    <lineage>
        <taxon>Eukaryota</taxon>
        <taxon>Viridiplantae</taxon>
        <taxon>Streptophyta</taxon>
        <taxon>Embryophyta</taxon>
        <taxon>Bryophyta</taxon>
        <taxon>Sphagnophytina</taxon>
        <taxon>Sphagnopsida</taxon>
        <taxon>Sphagnales</taxon>
        <taxon>Sphagnaceae</taxon>
        <taxon>Sphagnum</taxon>
    </lineage>
</organism>
<feature type="non-terminal residue" evidence="4">
    <location>
        <position position="1"/>
    </location>
</feature>
<dbReference type="PANTHER" id="PTHR30308:SF2">
    <property type="entry name" value="SSRA-BINDING PROTEIN"/>
    <property type="match status" value="1"/>
</dbReference>
<feature type="region of interest" description="Disordered" evidence="3">
    <location>
        <begin position="124"/>
        <end position="151"/>
    </location>
</feature>
<dbReference type="InterPro" id="IPR000037">
    <property type="entry name" value="SsrA-bd_prot"/>
</dbReference>
<accession>A0ABP1A2P1</accession>
<dbReference type="Pfam" id="PF01668">
    <property type="entry name" value="SmpB"/>
    <property type="match status" value="1"/>
</dbReference>
<dbReference type="InterPro" id="IPR023620">
    <property type="entry name" value="SmpB"/>
</dbReference>
<dbReference type="PROSITE" id="PS01317">
    <property type="entry name" value="SSRP"/>
    <property type="match status" value="1"/>
</dbReference>
<name>A0ABP1A2P1_9BRYO</name>
<reference evidence="4" key="1">
    <citation type="submission" date="2024-03" db="EMBL/GenBank/DDBJ databases">
        <authorList>
            <consortium name="ELIXIR-Norway"/>
            <consortium name="Elixir Norway"/>
        </authorList>
    </citation>
    <scope>NUCLEOTIDE SEQUENCE</scope>
</reference>
<evidence type="ECO:0000256" key="2">
    <source>
        <dbReference type="ARBA" id="ARBA00022884"/>
    </source>
</evidence>
<evidence type="ECO:0000313" key="4">
    <source>
        <dbReference type="EMBL" id="CAK9856309.1"/>
    </source>
</evidence>
<dbReference type="HAMAP" id="MF_00023">
    <property type="entry name" value="SmpB"/>
    <property type="match status" value="1"/>
</dbReference>
<gene>
    <name evidence="4" type="ORF">CSSPJE1EN2_LOCUS26241</name>
</gene>
<evidence type="ECO:0000256" key="3">
    <source>
        <dbReference type="SAM" id="MobiDB-lite"/>
    </source>
</evidence>
<dbReference type="SUPFAM" id="SSF74982">
    <property type="entry name" value="Small protein B (SmpB)"/>
    <property type="match status" value="1"/>
</dbReference>
<keyword evidence="2" id="KW-0694">RNA-binding</keyword>
<evidence type="ECO:0000256" key="1">
    <source>
        <dbReference type="ARBA" id="ARBA00022490"/>
    </source>
</evidence>
<dbReference type="InterPro" id="IPR020081">
    <property type="entry name" value="SsrA-bd_prot_CS"/>
</dbReference>
<keyword evidence="1" id="KW-0963">Cytoplasm</keyword>
<comment type="caution">
    <text evidence="4">The sequence shown here is derived from an EMBL/GenBank/DDBJ whole genome shotgun (WGS) entry which is preliminary data.</text>
</comment>
<evidence type="ECO:0000313" key="5">
    <source>
        <dbReference type="Proteomes" id="UP001497522"/>
    </source>
</evidence>
<dbReference type="CDD" id="cd09294">
    <property type="entry name" value="SmpB"/>
    <property type="match status" value="1"/>
</dbReference>
<dbReference type="NCBIfam" id="TIGR00086">
    <property type="entry name" value="smpB"/>
    <property type="match status" value="1"/>
</dbReference>
<dbReference type="NCBIfam" id="NF003843">
    <property type="entry name" value="PRK05422.1"/>
    <property type="match status" value="1"/>
</dbReference>
<sequence length="151" mass="17421">NIVAQNRKARHDYFIEEIFEAGIVLEGTEVKSLREGKASIIDAHASENSGGLYLLNCYIPEYSKANRFNHFPRRPRKLLLHRREINKLMGKVKLKGYTIVPISIYFNNKNKAKIELGLAKGKAQHDKRATIKQREWDREKGRISKRGSDDS</sequence>
<dbReference type="Proteomes" id="UP001497522">
    <property type="component" value="Unassembled WGS sequence"/>
</dbReference>
<proteinExistence type="inferred from homology"/>
<dbReference type="Gene3D" id="2.40.280.10">
    <property type="match status" value="1"/>
</dbReference>
<dbReference type="PANTHER" id="PTHR30308">
    <property type="entry name" value="TMRNA-BINDING COMPONENT OF TRANS-TRANSLATION TAGGING COMPLEX"/>
    <property type="match status" value="1"/>
</dbReference>
<evidence type="ECO:0008006" key="6">
    <source>
        <dbReference type="Google" id="ProtNLM"/>
    </source>
</evidence>